<gene>
    <name evidence="5" type="ORF">GCM10008957_22320</name>
</gene>
<dbReference type="Proteomes" id="UP000603865">
    <property type="component" value="Unassembled WGS sequence"/>
</dbReference>
<sequence length="309" mass="32957">MAANSSGLPAVIVEDAYKRYGSVQALNGVGLELKRGELTALLGPNGAGKSTLINLMLGLEAPTQGRVSVMGGDPRDPRTRTHLGAMPQDLSLPTTLTVRELLTLYAALYPAPLAVPDVLDLCDLKAQSRQRAGTLSGGQARRLGFGLSIIGDPALLFLDEPTVAMDVQSRQIFWEGVGQMQRQGKTIVLTTHYLEEAERSAARIVLLSAGRIVADGTPQQIKAGVQGATIRFVSDLVLAELQSLPHVQQAAVDDAGRATLRSREPEALLAALFAQSTHIHELEVSRATLEEAFLNLTASSSHTHQEMTA</sequence>
<protein>
    <submittedName>
        <fullName evidence="5">ABC transporter ATP-binding protein</fullName>
    </submittedName>
</protein>
<proteinExistence type="predicted"/>
<dbReference type="SUPFAM" id="SSF52540">
    <property type="entry name" value="P-loop containing nucleoside triphosphate hydrolases"/>
    <property type="match status" value="1"/>
</dbReference>
<evidence type="ECO:0000259" key="4">
    <source>
        <dbReference type="PROSITE" id="PS50893"/>
    </source>
</evidence>
<organism evidence="5 6">
    <name type="scientific">Deinococcus ruber</name>
    <dbReference type="NCBI Taxonomy" id="1848197"/>
    <lineage>
        <taxon>Bacteria</taxon>
        <taxon>Thermotogati</taxon>
        <taxon>Deinococcota</taxon>
        <taxon>Deinococci</taxon>
        <taxon>Deinococcales</taxon>
        <taxon>Deinococcaceae</taxon>
        <taxon>Deinococcus</taxon>
    </lineage>
</organism>
<dbReference type="InterPro" id="IPR025302">
    <property type="entry name" value="DrrA1/2-like_C"/>
</dbReference>
<dbReference type="GO" id="GO:0005524">
    <property type="term" value="F:ATP binding"/>
    <property type="evidence" value="ECO:0007669"/>
    <property type="project" value="UniProtKB-KW"/>
</dbReference>
<dbReference type="InterPro" id="IPR050763">
    <property type="entry name" value="ABC_transporter_ATP-binding"/>
</dbReference>
<dbReference type="InterPro" id="IPR003593">
    <property type="entry name" value="AAA+_ATPase"/>
</dbReference>
<dbReference type="GO" id="GO:0016887">
    <property type="term" value="F:ATP hydrolysis activity"/>
    <property type="evidence" value="ECO:0007669"/>
    <property type="project" value="InterPro"/>
</dbReference>
<comment type="caution">
    <text evidence="5">The sequence shown here is derived from an EMBL/GenBank/DDBJ whole genome shotgun (WGS) entry which is preliminary data.</text>
</comment>
<feature type="domain" description="ABC transporter" evidence="4">
    <location>
        <begin position="11"/>
        <end position="234"/>
    </location>
</feature>
<dbReference type="InterPro" id="IPR017871">
    <property type="entry name" value="ABC_transporter-like_CS"/>
</dbReference>
<dbReference type="InterPro" id="IPR003439">
    <property type="entry name" value="ABC_transporter-like_ATP-bd"/>
</dbReference>
<keyword evidence="6" id="KW-1185">Reference proteome</keyword>
<accession>A0A918C6E4</accession>
<reference evidence="5" key="1">
    <citation type="journal article" date="2014" name="Int. J. Syst. Evol. Microbiol.">
        <title>Complete genome sequence of Corynebacterium casei LMG S-19264T (=DSM 44701T), isolated from a smear-ripened cheese.</title>
        <authorList>
            <consortium name="US DOE Joint Genome Institute (JGI-PGF)"/>
            <person name="Walter F."/>
            <person name="Albersmeier A."/>
            <person name="Kalinowski J."/>
            <person name="Ruckert C."/>
        </authorList>
    </citation>
    <scope>NUCLEOTIDE SEQUENCE</scope>
    <source>
        <strain evidence="5">JCM 31311</strain>
    </source>
</reference>
<evidence type="ECO:0000256" key="2">
    <source>
        <dbReference type="ARBA" id="ARBA00022741"/>
    </source>
</evidence>
<dbReference type="CDD" id="cd03230">
    <property type="entry name" value="ABC_DR_subfamily_A"/>
    <property type="match status" value="1"/>
</dbReference>
<dbReference type="PANTHER" id="PTHR42711">
    <property type="entry name" value="ABC TRANSPORTER ATP-BINDING PROTEIN"/>
    <property type="match status" value="1"/>
</dbReference>
<dbReference type="PROSITE" id="PS50893">
    <property type="entry name" value="ABC_TRANSPORTER_2"/>
    <property type="match status" value="1"/>
</dbReference>
<evidence type="ECO:0000256" key="3">
    <source>
        <dbReference type="ARBA" id="ARBA00022840"/>
    </source>
</evidence>
<keyword evidence="3 5" id="KW-0067">ATP-binding</keyword>
<evidence type="ECO:0000313" key="6">
    <source>
        <dbReference type="Proteomes" id="UP000603865"/>
    </source>
</evidence>
<evidence type="ECO:0000313" key="5">
    <source>
        <dbReference type="EMBL" id="GGR09004.1"/>
    </source>
</evidence>
<dbReference type="Gene3D" id="3.40.50.300">
    <property type="entry name" value="P-loop containing nucleotide triphosphate hydrolases"/>
    <property type="match status" value="1"/>
</dbReference>
<keyword evidence="1" id="KW-0813">Transport</keyword>
<dbReference type="EMBL" id="BMQL01000010">
    <property type="protein sequence ID" value="GGR09004.1"/>
    <property type="molecule type" value="Genomic_DNA"/>
</dbReference>
<dbReference type="SMART" id="SM00382">
    <property type="entry name" value="AAA"/>
    <property type="match status" value="1"/>
</dbReference>
<dbReference type="AlphaFoldDB" id="A0A918C6E4"/>
<name>A0A918C6E4_9DEIO</name>
<dbReference type="InterPro" id="IPR027417">
    <property type="entry name" value="P-loop_NTPase"/>
</dbReference>
<dbReference type="Pfam" id="PF00005">
    <property type="entry name" value="ABC_tran"/>
    <property type="match status" value="1"/>
</dbReference>
<keyword evidence="2" id="KW-0547">Nucleotide-binding</keyword>
<evidence type="ECO:0000256" key="1">
    <source>
        <dbReference type="ARBA" id="ARBA00022448"/>
    </source>
</evidence>
<dbReference type="PROSITE" id="PS00211">
    <property type="entry name" value="ABC_TRANSPORTER_1"/>
    <property type="match status" value="1"/>
</dbReference>
<dbReference type="PANTHER" id="PTHR42711:SF17">
    <property type="entry name" value="ABC TRANSPORTER ATP-BINDING PROTEIN"/>
    <property type="match status" value="1"/>
</dbReference>
<dbReference type="Pfam" id="PF13732">
    <property type="entry name" value="DrrA1-3_C"/>
    <property type="match status" value="1"/>
</dbReference>
<reference evidence="5" key="2">
    <citation type="submission" date="2020-09" db="EMBL/GenBank/DDBJ databases">
        <authorList>
            <person name="Sun Q."/>
            <person name="Ohkuma M."/>
        </authorList>
    </citation>
    <scope>NUCLEOTIDE SEQUENCE</scope>
    <source>
        <strain evidence="5">JCM 31311</strain>
    </source>
</reference>